<dbReference type="GO" id="GO:0016758">
    <property type="term" value="F:hexosyltransferase activity"/>
    <property type="evidence" value="ECO:0007669"/>
    <property type="project" value="InterPro"/>
</dbReference>
<feature type="transmembrane region" description="Helical" evidence="8">
    <location>
        <begin position="213"/>
        <end position="232"/>
    </location>
</feature>
<dbReference type="EMBL" id="CACRUA010000007">
    <property type="protein sequence ID" value="VYT84195.1"/>
    <property type="molecule type" value="Genomic_DNA"/>
</dbReference>
<sequence length="404" mass="46468">MTERKNLFYVLSLLGFIISFILILKTNGETFRSFFYYGHDYFMDFFNHIWYVRDRAHVYDSSIYASFPPLAYVLYYFLGKFIPASAVEGPGNRAVRDNLFGLNLYVAYTAVLVVALVFLVQYFLREKKRQEQCLLLFIILLSAPFIGLYERGNSAFIVLLLLFGFTALKDSKEAWKREAAILLLAVAAGLKLYPAVFGLLYLQERRWKEAARLTVYGLFLVFFPFIFFGGFGKIPVLLYNFKAISNEIVLGDLRSATYATVFIGQKMGMPLPFLLAAGRVVSVLFFLLSCGCVLLQKVLWKKMVLLSGIMIFFPVWSGSYTLIYLTLPLVLFLAEKKEEVTGFDILYQVFFACVFTILLWNTEWLEDFFNSDFSYSLRAVGSWGLVLTVMAETFFRRSRGGQRE</sequence>
<keyword evidence="5 8" id="KW-1133">Transmembrane helix</keyword>
<name>A0A6N2ZX24_CLOSY</name>
<keyword evidence="3" id="KW-0808">Transferase</keyword>
<feature type="transmembrane region" description="Helical" evidence="8">
    <location>
        <begin position="133"/>
        <end position="149"/>
    </location>
</feature>
<evidence type="ECO:0000256" key="3">
    <source>
        <dbReference type="ARBA" id="ARBA00022679"/>
    </source>
</evidence>
<dbReference type="GO" id="GO:0005886">
    <property type="term" value="C:plasma membrane"/>
    <property type="evidence" value="ECO:0007669"/>
    <property type="project" value="UniProtKB-SubCell"/>
</dbReference>
<evidence type="ECO:0000256" key="5">
    <source>
        <dbReference type="ARBA" id="ARBA00022989"/>
    </source>
</evidence>
<evidence type="ECO:0000313" key="9">
    <source>
        <dbReference type="EMBL" id="VYT84195.1"/>
    </source>
</evidence>
<comment type="similarity">
    <text evidence="7">Belongs to the glycosyltransferase 87 family.</text>
</comment>
<organism evidence="9">
    <name type="scientific">Clostridium symbiosum</name>
    <name type="common">Bacteroides symbiosus</name>
    <dbReference type="NCBI Taxonomy" id="1512"/>
    <lineage>
        <taxon>Bacteria</taxon>
        <taxon>Bacillati</taxon>
        <taxon>Bacillota</taxon>
        <taxon>Clostridia</taxon>
        <taxon>Lachnospirales</taxon>
        <taxon>Lachnospiraceae</taxon>
        <taxon>Otoolea</taxon>
    </lineage>
</organism>
<evidence type="ECO:0000256" key="8">
    <source>
        <dbReference type="SAM" id="Phobius"/>
    </source>
</evidence>
<feature type="transmembrane region" description="Helical" evidence="8">
    <location>
        <begin position="179"/>
        <end position="201"/>
    </location>
</feature>
<feature type="transmembrane region" description="Helical" evidence="8">
    <location>
        <begin position="273"/>
        <end position="296"/>
    </location>
</feature>
<keyword evidence="6 8" id="KW-0472">Membrane</keyword>
<feature type="transmembrane region" description="Helical" evidence="8">
    <location>
        <begin position="102"/>
        <end position="124"/>
    </location>
</feature>
<feature type="transmembrane region" description="Helical" evidence="8">
    <location>
        <begin position="345"/>
        <end position="361"/>
    </location>
</feature>
<comment type="subcellular location">
    <subcellularLocation>
        <location evidence="1">Cell membrane</location>
        <topology evidence="1">Multi-pass membrane protein</topology>
    </subcellularLocation>
</comment>
<protein>
    <recommendedName>
        <fullName evidence="10">DUF2029 domain-containing protein</fullName>
    </recommendedName>
</protein>
<evidence type="ECO:0000256" key="2">
    <source>
        <dbReference type="ARBA" id="ARBA00022475"/>
    </source>
</evidence>
<dbReference type="AlphaFoldDB" id="A0A6N2ZX24"/>
<proteinExistence type="inferred from homology"/>
<accession>A0A6N2ZX24</accession>
<evidence type="ECO:0008006" key="10">
    <source>
        <dbReference type="Google" id="ProtNLM"/>
    </source>
</evidence>
<evidence type="ECO:0000256" key="7">
    <source>
        <dbReference type="ARBA" id="ARBA00024033"/>
    </source>
</evidence>
<dbReference type="InterPro" id="IPR018584">
    <property type="entry name" value="GT87"/>
</dbReference>
<evidence type="ECO:0000256" key="1">
    <source>
        <dbReference type="ARBA" id="ARBA00004651"/>
    </source>
</evidence>
<keyword evidence="4 8" id="KW-0812">Transmembrane</keyword>
<evidence type="ECO:0000256" key="6">
    <source>
        <dbReference type="ARBA" id="ARBA00023136"/>
    </source>
</evidence>
<evidence type="ECO:0000256" key="4">
    <source>
        <dbReference type="ARBA" id="ARBA00022692"/>
    </source>
</evidence>
<feature type="transmembrane region" description="Helical" evidence="8">
    <location>
        <begin position="6"/>
        <end position="24"/>
    </location>
</feature>
<dbReference type="RefSeq" id="WP_156684365.1">
    <property type="nucleotide sequence ID" value="NZ_CACRUA010000007.1"/>
</dbReference>
<feature type="transmembrane region" description="Helical" evidence="8">
    <location>
        <begin position="308"/>
        <end position="333"/>
    </location>
</feature>
<keyword evidence="2" id="KW-1003">Cell membrane</keyword>
<feature type="transmembrane region" description="Helical" evidence="8">
    <location>
        <begin position="63"/>
        <end position="82"/>
    </location>
</feature>
<dbReference type="Pfam" id="PF09594">
    <property type="entry name" value="GT87"/>
    <property type="match status" value="1"/>
</dbReference>
<reference evidence="9" key="1">
    <citation type="submission" date="2019-11" db="EMBL/GenBank/DDBJ databases">
        <authorList>
            <person name="Feng L."/>
        </authorList>
    </citation>
    <scope>NUCLEOTIDE SEQUENCE</scope>
    <source>
        <strain evidence="9">CsymbiosumLFYP84</strain>
    </source>
</reference>
<gene>
    <name evidence="9" type="ORF">CSLFYP84_00713</name>
</gene>